<dbReference type="Proteomes" id="UP000297982">
    <property type="component" value="Unassembled WGS sequence"/>
</dbReference>
<protein>
    <recommendedName>
        <fullName evidence="6">RNA polymerase sigma factor SigI</fullName>
    </recommendedName>
</protein>
<keyword evidence="10" id="KW-1185">Reference proteome</keyword>
<dbReference type="EMBL" id="SRJC01000001">
    <property type="protein sequence ID" value="TGB05365.1"/>
    <property type="molecule type" value="Genomic_DNA"/>
</dbReference>
<dbReference type="STRING" id="192814.GCA_900166575_02456"/>
<comment type="similarity">
    <text evidence="6">Belongs to the sigma-70 factor family. SigI subfamily.</text>
</comment>
<dbReference type="InterPro" id="IPR007627">
    <property type="entry name" value="RNA_pol_sigma70_r2"/>
</dbReference>
<gene>
    <name evidence="6 9" type="primary">sigI</name>
    <name evidence="9" type="ORF">E4663_10350</name>
</gene>
<dbReference type="InterPro" id="IPR014244">
    <property type="entry name" value="RNA_pol_sigma-I"/>
</dbReference>
<keyword evidence="1 6" id="KW-0963">Cytoplasm</keyword>
<dbReference type="HAMAP" id="MF_02064">
    <property type="entry name" value="Sigma70_SigI"/>
    <property type="match status" value="1"/>
</dbReference>
<dbReference type="Pfam" id="PF04542">
    <property type="entry name" value="Sigma70_r2"/>
    <property type="match status" value="1"/>
</dbReference>
<organism evidence="9 10">
    <name type="scientific">Halobacillus salinus</name>
    <dbReference type="NCBI Taxonomy" id="192814"/>
    <lineage>
        <taxon>Bacteria</taxon>
        <taxon>Bacillati</taxon>
        <taxon>Bacillota</taxon>
        <taxon>Bacilli</taxon>
        <taxon>Bacillales</taxon>
        <taxon>Bacillaceae</taxon>
        <taxon>Halobacillus</taxon>
    </lineage>
</organism>
<keyword evidence="4 6" id="KW-0238">DNA-binding</keyword>
<evidence type="ECO:0000313" key="10">
    <source>
        <dbReference type="Proteomes" id="UP000297982"/>
    </source>
</evidence>
<name>A0A4Z0H9I2_9BACI</name>
<evidence type="ECO:0000256" key="4">
    <source>
        <dbReference type="ARBA" id="ARBA00023125"/>
    </source>
</evidence>
<comment type="subunit">
    <text evidence="6">Interacts with RsgI.</text>
</comment>
<comment type="caution">
    <text evidence="9">The sequence shown here is derived from an EMBL/GenBank/DDBJ whole genome shotgun (WGS) entry which is preliminary data.</text>
</comment>
<dbReference type="GO" id="GO:0005737">
    <property type="term" value="C:cytoplasm"/>
    <property type="evidence" value="ECO:0007669"/>
    <property type="project" value="UniProtKB-SubCell"/>
</dbReference>
<keyword evidence="6" id="KW-0346">Stress response</keyword>
<feature type="DNA-binding region" description="H-T-H motif" evidence="6">
    <location>
        <begin position="201"/>
        <end position="220"/>
    </location>
</feature>
<evidence type="ECO:0000313" key="9">
    <source>
        <dbReference type="EMBL" id="TGB05365.1"/>
    </source>
</evidence>
<evidence type="ECO:0000256" key="5">
    <source>
        <dbReference type="ARBA" id="ARBA00023163"/>
    </source>
</evidence>
<evidence type="ECO:0000256" key="1">
    <source>
        <dbReference type="ARBA" id="ARBA00022490"/>
    </source>
</evidence>
<reference evidence="9 10" key="1">
    <citation type="journal article" date="2003" name="Int. J. Syst. Evol. Microbiol.">
        <title>Halobacillus salinus sp. nov., isolated from a salt lake on the coast of the East Sea in Korea.</title>
        <authorList>
            <person name="Yoon J.H."/>
            <person name="Kang K.H."/>
            <person name="Park Y.H."/>
        </authorList>
    </citation>
    <scope>NUCLEOTIDE SEQUENCE [LARGE SCALE GENOMIC DNA]</scope>
    <source>
        <strain evidence="9 10">HSL-3</strain>
    </source>
</reference>
<feature type="region of interest" description="Disordered" evidence="7">
    <location>
        <begin position="1"/>
        <end position="20"/>
    </location>
</feature>
<dbReference type="GO" id="GO:0016987">
    <property type="term" value="F:sigma factor activity"/>
    <property type="evidence" value="ECO:0007669"/>
    <property type="project" value="UniProtKB-UniRule"/>
</dbReference>
<dbReference type="PANTHER" id="PTHR30385:SF6">
    <property type="entry name" value="RNA POLYMERASE SIGMA FACTOR SIGI"/>
    <property type="match status" value="1"/>
</dbReference>
<evidence type="ECO:0000256" key="2">
    <source>
        <dbReference type="ARBA" id="ARBA00023015"/>
    </source>
</evidence>
<dbReference type="NCBIfam" id="NF006172">
    <property type="entry name" value="PRK08311.1-3"/>
    <property type="match status" value="1"/>
</dbReference>
<keyword evidence="3 6" id="KW-0731">Sigma factor</keyword>
<comment type="subcellular location">
    <subcellularLocation>
        <location evidence="6">Cytoplasm</location>
    </subcellularLocation>
</comment>
<evidence type="ECO:0000256" key="3">
    <source>
        <dbReference type="ARBA" id="ARBA00023082"/>
    </source>
</evidence>
<dbReference type="SUPFAM" id="SSF88946">
    <property type="entry name" value="Sigma2 domain of RNA polymerase sigma factors"/>
    <property type="match status" value="1"/>
</dbReference>
<dbReference type="GO" id="GO:0006352">
    <property type="term" value="P:DNA-templated transcription initiation"/>
    <property type="evidence" value="ECO:0007669"/>
    <property type="project" value="UniProtKB-UniRule"/>
</dbReference>
<evidence type="ECO:0000256" key="6">
    <source>
        <dbReference type="HAMAP-Rule" id="MF_02064"/>
    </source>
</evidence>
<accession>A0A4Z0H9I2</accession>
<dbReference type="RefSeq" id="WP_135327498.1">
    <property type="nucleotide sequence ID" value="NZ_SRJC01000001.1"/>
</dbReference>
<evidence type="ECO:0000256" key="7">
    <source>
        <dbReference type="SAM" id="MobiDB-lite"/>
    </source>
</evidence>
<dbReference type="NCBIfam" id="TIGR02895">
    <property type="entry name" value="spore_sigI"/>
    <property type="match status" value="1"/>
</dbReference>
<dbReference type="PANTHER" id="PTHR30385">
    <property type="entry name" value="SIGMA FACTOR F FLAGELLAR"/>
    <property type="match status" value="1"/>
</dbReference>
<comment type="function">
    <text evidence="6">Sigma factors are initiation factors that promote the attachment of RNA polymerase to specific initiation sites and are then released.</text>
</comment>
<dbReference type="InterPro" id="IPR013325">
    <property type="entry name" value="RNA_pol_sigma_r2"/>
</dbReference>
<dbReference type="AlphaFoldDB" id="A0A4Z0H9I2"/>
<proteinExistence type="inferred from homology"/>
<feature type="domain" description="RNA polymerase sigma-70 region 2" evidence="8">
    <location>
        <begin position="33"/>
        <end position="102"/>
    </location>
</feature>
<keyword evidence="2 6" id="KW-0805">Transcription regulation</keyword>
<feature type="short sequence motif" description="Polymerase core binding" evidence="6">
    <location>
        <begin position="57"/>
        <end position="70"/>
    </location>
</feature>
<dbReference type="GO" id="GO:0003677">
    <property type="term" value="F:DNA binding"/>
    <property type="evidence" value="ECO:0007669"/>
    <property type="project" value="UniProtKB-UniRule"/>
</dbReference>
<dbReference type="Gene3D" id="1.10.1740.10">
    <property type="match status" value="1"/>
</dbReference>
<evidence type="ECO:0000259" key="8">
    <source>
        <dbReference type="Pfam" id="PF04542"/>
    </source>
</evidence>
<sequence length="245" mass="28755">MIKHLFSKKSPSLDDQVEQAKRGDDIVRNEILKQYQPFIAKSVSEVCKRYIDPTKDDEFSIGLLAFDEAIHAYSVDKGSSFLSFARLVIKRKVIDYIRNEQKHPTVASLDEEYYEEEQMENPSEVRAAKDRFQLETESWHRQEEIREFKQQLGQFKLSFEDLIDSSPKHRDARESAVQVARVVYEHEDLREQVLSKGRLPIKDLVDRVEVSKKTLERNRKFIIALILIFHGDYVYLKDYLKGVGL</sequence>
<dbReference type="PIRSF" id="PIRSF038953">
    <property type="entry name" value="SigI"/>
    <property type="match status" value="1"/>
</dbReference>
<comment type="activity regulation">
    <text evidence="6">Negatively regulated by the anti-sigma-I factor RsgI.</text>
</comment>
<keyword evidence="5 6" id="KW-0804">Transcription</keyword>